<dbReference type="Proteomes" id="UP000809529">
    <property type="component" value="Unassembled WGS sequence"/>
</dbReference>
<organism evidence="1 2">
    <name type="scientific">Pseudomonas weihenstephanensis</name>
    <dbReference type="NCBI Taxonomy" id="1608994"/>
    <lineage>
        <taxon>Bacteria</taxon>
        <taxon>Pseudomonadati</taxon>
        <taxon>Pseudomonadota</taxon>
        <taxon>Gammaproteobacteria</taxon>
        <taxon>Pseudomonadales</taxon>
        <taxon>Pseudomonadaceae</taxon>
        <taxon>Pseudomonas</taxon>
    </lineage>
</organism>
<evidence type="ECO:0000313" key="1">
    <source>
        <dbReference type="EMBL" id="MBM1198135.1"/>
    </source>
</evidence>
<dbReference type="RefSeq" id="WP_203304059.1">
    <property type="nucleotide sequence ID" value="NZ_JAAEBW010000045.1"/>
</dbReference>
<name>A0ABS1ZNT0_9PSED</name>
<sequence>MNHNYSVWGAVESTVSAYKVMNESGEIVPDVESQDIIRTMLIALRRFFSDNGLLTTSAFDNNGNLIDRHYYKNDFTEDGITLIKRKESAWLKSKAAKKIPPDMSMLEKELTKIRTEKLKG</sequence>
<evidence type="ECO:0000313" key="2">
    <source>
        <dbReference type="Proteomes" id="UP000809529"/>
    </source>
</evidence>
<comment type="caution">
    <text evidence="1">The sequence shown here is derived from an EMBL/GenBank/DDBJ whole genome shotgun (WGS) entry which is preliminary data.</text>
</comment>
<reference evidence="1 2" key="1">
    <citation type="submission" date="2020-01" db="EMBL/GenBank/DDBJ databases">
        <title>Comparative genomics of meat spoilage bacteria.</title>
        <authorList>
            <person name="Hilgarth M."/>
            <person name="Vogel R.F."/>
        </authorList>
    </citation>
    <scope>NUCLEOTIDE SEQUENCE [LARGE SCALE GENOMIC DNA]</scope>
    <source>
        <strain evidence="1 2">TMW2.2077</strain>
    </source>
</reference>
<keyword evidence="2" id="KW-1185">Reference proteome</keyword>
<dbReference type="EMBL" id="JAAEBW010000045">
    <property type="protein sequence ID" value="MBM1198135.1"/>
    <property type="molecule type" value="Genomic_DNA"/>
</dbReference>
<accession>A0ABS1ZNT0</accession>
<gene>
    <name evidence="1" type="ORF">GYN02_23565</name>
</gene>
<protein>
    <submittedName>
        <fullName evidence="1">Uncharacterized protein</fullName>
    </submittedName>
</protein>
<proteinExistence type="predicted"/>